<evidence type="ECO:0000313" key="18">
    <source>
        <dbReference type="EMBL" id="MBK0397128.1"/>
    </source>
</evidence>
<evidence type="ECO:0000256" key="7">
    <source>
        <dbReference type="ARBA" id="ARBA00022692"/>
    </source>
</evidence>
<dbReference type="InterPro" id="IPR029095">
    <property type="entry name" value="NarX-like_N"/>
</dbReference>
<keyword evidence="19" id="KW-1185">Reference proteome</keyword>
<keyword evidence="7 15" id="KW-0812">Transmembrane</keyword>
<evidence type="ECO:0000256" key="6">
    <source>
        <dbReference type="ARBA" id="ARBA00022679"/>
    </source>
</evidence>
<dbReference type="Gene3D" id="1.20.5.1930">
    <property type="match status" value="1"/>
</dbReference>
<evidence type="ECO:0000256" key="14">
    <source>
        <dbReference type="PIRNR" id="PIRNR003167"/>
    </source>
</evidence>
<evidence type="ECO:0000256" key="9">
    <source>
        <dbReference type="ARBA" id="ARBA00022777"/>
    </source>
</evidence>
<dbReference type="Gene3D" id="1.10.287.130">
    <property type="match status" value="1"/>
</dbReference>
<evidence type="ECO:0000256" key="3">
    <source>
        <dbReference type="ARBA" id="ARBA00022475"/>
    </source>
</evidence>
<keyword evidence="8 14" id="KW-0547">Nucleotide-binding</keyword>
<dbReference type="InterPro" id="IPR036890">
    <property type="entry name" value="HATPase_C_sf"/>
</dbReference>
<dbReference type="InterPro" id="IPR011712">
    <property type="entry name" value="Sig_transdc_His_kin_sub3_dim/P"/>
</dbReference>
<dbReference type="InterPro" id="IPR003660">
    <property type="entry name" value="HAMP_dom"/>
</dbReference>
<keyword evidence="12 14" id="KW-0902">Two-component regulatory system</keyword>
<dbReference type="Proteomes" id="UP000614058">
    <property type="component" value="Unassembled WGS sequence"/>
</dbReference>
<feature type="transmembrane region" description="Helical" evidence="15">
    <location>
        <begin position="203"/>
        <end position="223"/>
    </location>
</feature>
<dbReference type="Pfam" id="PF13675">
    <property type="entry name" value="PilJ"/>
    <property type="match status" value="1"/>
</dbReference>
<comment type="catalytic activity">
    <reaction evidence="1 14">
        <text>ATP + protein L-histidine = ADP + protein N-phospho-L-histidine.</text>
        <dbReference type="EC" id="2.7.13.3"/>
    </reaction>
</comment>
<protein>
    <recommendedName>
        <fullName evidence="14">Sensor protein</fullName>
        <ecNumber evidence="14">2.7.13.3</ecNumber>
    </recommendedName>
</protein>
<organism evidence="18 19">
    <name type="scientific">Kingella bonacorsii</name>
    <dbReference type="NCBI Taxonomy" id="2796361"/>
    <lineage>
        <taxon>Bacteria</taxon>
        <taxon>Pseudomonadati</taxon>
        <taxon>Pseudomonadota</taxon>
        <taxon>Betaproteobacteria</taxon>
        <taxon>Neisseriales</taxon>
        <taxon>Neisseriaceae</taxon>
        <taxon>Kingella</taxon>
    </lineage>
</organism>
<evidence type="ECO:0000256" key="10">
    <source>
        <dbReference type="ARBA" id="ARBA00022840"/>
    </source>
</evidence>
<dbReference type="PANTHER" id="PTHR24421">
    <property type="entry name" value="NITRATE/NITRITE SENSOR PROTEIN NARX-RELATED"/>
    <property type="match status" value="1"/>
</dbReference>
<evidence type="ECO:0000256" key="8">
    <source>
        <dbReference type="ARBA" id="ARBA00022741"/>
    </source>
</evidence>
<evidence type="ECO:0000256" key="15">
    <source>
        <dbReference type="SAM" id="Phobius"/>
    </source>
</evidence>
<evidence type="ECO:0000256" key="2">
    <source>
        <dbReference type="ARBA" id="ARBA00004429"/>
    </source>
</evidence>
<comment type="subcellular location">
    <subcellularLocation>
        <location evidence="2">Cell inner membrane</location>
        <topology evidence="2">Multi-pass membrane protein</topology>
    </subcellularLocation>
</comment>
<keyword evidence="6 14" id="KW-0808">Transferase</keyword>
<dbReference type="SMART" id="SM00387">
    <property type="entry name" value="HATPase_c"/>
    <property type="match status" value="1"/>
</dbReference>
<dbReference type="CDD" id="cd06225">
    <property type="entry name" value="HAMP"/>
    <property type="match status" value="1"/>
</dbReference>
<dbReference type="InterPro" id="IPR003594">
    <property type="entry name" value="HATPase_dom"/>
</dbReference>
<accession>A0ABS1BV26</accession>
<keyword evidence="10 14" id="KW-0067">ATP-binding</keyword>
<evidence type="ECO:0000256" key="4">
    <source>
        <dbReference type="ARBA" id="ARBA00022519"/>
    </source>
</evidence>
<dbReference type="CDD" id="cd16917">
    <property type="entry name" value="HATPase_UhpB-NarQ-NarX-like"/>
    <property type="match status" value="1"/>
</dbReference>
<dbReference type="PANTHER" id="PTHR24421:SF10">
    <property type="entry name" value="NITRATE_NITRITE SENSOR PROTEIN NARQ"/>
    <property type="match status" value="1"/>
</dbReference>
<dbReference type="InterPro" id="IPR016380">
    <property type="entry name" value="Sig_transdc_His_kin_NarX/NarQ"/>
</dbReference>
<dbReference type="Pfam" id="PF07730">
    <property type="entry name" value="HisKA_3"/>
    <property type="match status" value="1"/>
</dbReference>
<dbReference type="Gene3D" id="1.20.120.960">
    <property type="entry name" value="Histidine kinase NarX, sensor domain"/>
    <property type="match status" value="1"/>
</dbReference>
<keyword evidence="5" id="KW-0597">Phosphoprotein</keyword>
<dbReference type="PROSITE" id="PS50885">
    <property type="entry name" value="HAMP"/>
    <property type="match status" value="1"/>
</dbReference>
<dbReference type="EC" id="2.7.13.3" evidence="14"/>
<evidence type="ECO:0000256" key="1">
    <source>
        <dbReference type="ARBA" id="ARBA00000085"/>
    </source>
</evidence>
<dbReference type="SMART" id="SM00304">
    <property type="entry name" value="HAMP"/>
    <property type="match status" value="1"/>
</dbReference>
<evidence type="ECO:0000256" key="13">
    <source>
        <dbReference type="ARBA" id="ARBA00023136"/>
    </source>
</evidence>
<gene>
    <name evidence="18" type="ORF">JDW22_11205</name>
</gene>
<keyword evidence="9 14" id="KW-0418">Kinase</keyword>
<dbReference type="Gene3D" id="3.30.565.10">
    <property type="entry name" value="Histidine kinase-like ATPase, C-terminal domain"/>
    <property type="match status" value="1"/>
</dbReference>
<feature type="transmembrane region" description="Helical" evidence="15">
    <location>
        <begin position="56"/>
        <end position="79"/>
    </location>
</feature>
<evidence type="ECO:0000259" key="16">
    <source>
        <dbReference type="PROSITE" id="PS50109"/>
    </source>
</evidence>
<evidence type="ECO:0000259" key="17">
    <source>
        <dbReference type="PROSITE" id="PS50885"/>
    </source>
</evidence>
<dbReference type="Pfam" id="PF02518">
    <property type="entry name" value="HATPase_c"/>
    <property type="match status" value="1"/>
</dbReference>
<comment type="caution">
    <text evidence="18">The sequence shown here is derived from an EMBL/GenBank/DDBJ whole genome shotgun (WGS) entry which is preliminary data.</text>
</comment>
<dbReference type="InterPro" id="IPR050482">
    <property type="entry name" value="Sensor_HK_TwoCompSys"/>
</dbReference>
<evidence type="ECO:0000256" key="12">
    <source>
        <dbReference type="ARBA" id="ARBA00023012"/>
    </source>
</evidence>
<evidence type="ECO:0000256" key="5">
    <source>
        <dbReference type="ARBA" id="ARBA00022553"/>
    </source>
</evidence>
<keyword evidence="4 14" id="KW-0997">Cell inner membrane</keyword>
<reference evidence="18 19" key="1">
    <citation type="journal article" date="2021" name="Pathogens">
        <title>Isolation and Characterization of Kingella bonacorsii sp. nov., A Novel Kingella Species Detected in a Stable Periodontitis Subject.</title>
        <authorList>
            <person name="Antezack A."/>
            <person name="Boxberger M."/>
            <person name="Rolland C."/>
            <person name="Monnet-Corti V."/>
            <person name="La Scola B."/>
        </authorList>
    </citation>
    <scope>NUCLEOTIDE SEQUENCE [LARGE SCALE GENOMIC DNA]</scope>
    <source>
        <strain evidence="18 19">Marseille-Q4569</strain>
    </source>
</reference>
<feature type="domain" description="Histidine kinase" evidence="16">
    <location>
        <begin position="427"/>
        <end position="617"/>
    </location>
</feature>
<name>A0ABS1BV26_9NEIS</name>
<evidence type="ECO:0000256" key="11">
    <source>
        <dbReference type="ARBA" id="ARBA00022989"/>
    </source>
</evidence>
<sequence>MPMLPTRQTPNAPSGGGSLPFYFRFQAAYPRCSLKRRLAKPETMPRLIPKSLVSRLTLLVTTWLISAFIAISITMLLSLRLEGGAAAVNDTGGLRYQTYRLRLYLNDTSKVQSLIQTFDQTLARLHHSDPTRPLNLPQDRSIQQHLKLLQQYWETQIKPQYQSPNPNLALLDNHLIPNFVASIDSLTRTIEHNNAYYVQWLRVFQTALMVLIFVVSGITIVLLKIWIIRPLKNLETGVAAIQNSQFGEHIPEDNSTEFAIVDNGFNRMSSHLARLYGKLEQQVAEKTQDLVRKNHTLNTLYTVAQELNQTQTIRQAAQTFLPHILALTPAEAADVSVHNNLIARQSKRQPETPPSLPPFTQSFKIRANETTLGTLVLYYNQRQPENPDGGLVQTLVHQLALAIHNNQLAEESRQYAVLQERNTIAQGLHDSIAQSLSYLNLQTQMLENAWANQETQAAQENLQSIKTGIQECYDDVRELLQNFRTKITQKNINEAIETLAQRLAEQSHIRVHTEWHGNGAPLTPSQQLQFIFILQEILSNIRKHAQAQNVTIRIDNQQDYTLTITDDGIGFNPHTERTDDHIGLNIMQERAQRIRARLSIQSQQNHTRIQLTLPKKERNQT</sequence>
<keyword evidence="11 15" id="KW-1133">Transmembrane helix</keyword>
<evidence type="ECO:0000313" key="19">
    <source>
        <dbReference type="Proteomes" id="UP000614058"/>
    </source>
</evidence>
<dbReference type="RefSeq" id="WP_200523129.1">
    <property type="nucleotide sequence ID" value="NZ_JAEHNZ010000004.1"/>
</dbReference>
<feature type="domain" description="HAMP" evidence="17">
    <location>
        <begin position="225"/>
        <end position="277"/>
    </location>
</feature>
<keyword evidence="3 14" id="KW-1003">Cell membrane</keyword>
<dbReference type="EMBL" id="JAEHNZ010000004">
    <property type="protein sequence ID" value="MBK0397128.1"/>
    <property type="molecule type" value="Genomic_DNA"/>
</dbReference>
<dbReference type="PROSITE" id="PS50109">
    <property type="entry name" value="HIS_KIN"/>
    <property type="match status" value="1"/>
</dbReference>
<keyword evidence="13 14" id="KW-0472">Membrane</keyword>
<dbReference type="SUPFAM" id="SSF55874">
    <property type="entry name" value="ATPase domain of HSP90 chaperone/DNA topoisomerase II/histidine kinase"/>
    <property type="match status" value="1"/>
</dbReference>
<dbReference type="InterPro" id="IPR042295">
    <property type="entry name" value="NarX-like_N_sf"/>
</dbReference>
<proteinExistence type="predicted"/>
<dbReference type="InterPro" id="IPR005467">
    <property type="entry name" value="His_kinase_dom"/>
</dbReference>
<dbReference type="PIRSF" id="PIRSF003167">
    <property type="entry name" value="STHK_NarX/NarQ"/>
    <property type="match status" value="1"/>
</dbReference>